<dbReference type="PROSITE" id="PS50927">
    <property type="entry name" value="BULB_LECTIN"/>
    <property type="match status" value="1"/>
</dbReference>
<dbReference type="SUPFAM" id="SSF51110">
    <property type="entry name" value="alpha-D-mannose-specific plant lectins"/>
    <property type="match status" value="1"/>
</dbReference>
<sequence length="414" mass="46174">MPVWVANRDTPVPDSSGVLTIDNFGRLTILYGGGGTNSMSSILLSSKETSTNVATVTLLDSGNFILEELEYEAREQRVLWQSFDYPTDVLLPGMKLGINLKTGHSSVLTSSVSDNVPFSGAFILRIDPNNIKQLVIWRRGEVYWKSDAWNGLNFNNSLALTSRLKLEPYDYLYNFWYISSKSEKYFTFSPKVSPSLLVWGLGSEGDIWTFEKNHYISGGGSTIDCRTRRYNASGCVDQKQLACRNVKEWFEQKRGSMSGGSTYWGGGSRIGRSNCEALCKSICSCVAYAITKEDGTGCNYWLTGAQFISHDWGLTVYVSNSKQGKKWWVWLIVPVIVSLVLLVVILNYLRWKALKERGESKSSEEKLLLELNTAAFHDASLLKKGGKKGHGLLLFSFDRIAVATDNFSPANKLG</sequence>
<dbReference type="InterPro" id="IPR036426">
    <property type="entry name" value="Bulb-type_lectin_dom_sf"/>
</dbReference>
<dbReference type="EMBL" id="JACGCM010001976">
    <property type="protein sequence ID" value="KAF6146474.1"/>
    <property type="molecule type" value="Genomic_DNA"/>
</dbReference>
<keyword evidence="1" id="KW-0812">Transmembrane</keyword>
<dbReference type="PANTHER" id="PTHR32444">
    <property type="entry name" value="BULB-TYPE LECTIN DOMAIN-CONTAINING PROTEIN"/>
    <property type="match status" value="1"/>
</dbReference>
<protein>
    <recommendedName>
        <fullName evidence="2">Bulb-type lectin domain-containing protein</fullName>
    </recommendedName>
</protein>
<dbReference type="Gene3D" id="2.90.10.10">
    <property type="entry name" value="Bulb-type lectin domain"/>
    <property type="match status" value="1"/>
</dbReference>
<dbReference type="Proteomes" id="UP000541444">
    <property type="component" value="Unassembled WGS sequence"/>
</dbReference>
<proteinExistence type="predicted"/>
<dbReference type="Pfam" id="PF08276">
    <property type="entry name" value="PAN_2"/>
    <property type="match status" value="1"/>
</dbReference>
<gene>
    <name evidence="3" type="ORF">GIB67_037774</name>
</gene>
<dbReference type="PANTHER" id="PTHR32444:SF128">
    <property type="entry name" value="CURCULIN-LIKE (MANNOSE-BINDING) LECTIN FAMILY PROTEIN"/>
    <property type="match status" value="1"/>
</dbReference>
<dbReference type="Pfam" id="PF01453">
    <property type="entry name" value="B_lectin"/>
    <property type="match status" value="1"/>
</dbReference>
<dbReference type="AlphaFoldDB" id="A0A7J7LV76"/>
<keyword evidence="1" id="KW-1133">Transmembrane helix</keyword>
<evidence type="ECO:0000256" key="1">
    <source>
        <dbReference type="SAM" id="Phobius"/>
    </source>
</evidence>
<keyword evidence="4" id="KW-1185">Reference proteome</keyword>
<feature type="domain" description="Bulb-type lectin" evidence="2">
    <location>
        <begin position="1"/>
        <end position="79"/>
    </location>
</feature>
<reference evidence="3 4" key="1">
    <citation type="journal article" date="2020" name="IScience">
        <title>Genome Sequencing of the Endangered Kingdonia uniflora (Circaeasteraceae, Ranunculales) Reveals Potential Mechanisms of Evolutionary Specialization.</title>
        <authorList>
            <person name="Sun Y."/>
            <person name="Deng T."/>
            <person name="Zhang A."/>
            <person name="Moore M.J."/>
            <person name="Landis J.B."/>
            <person name="Lin N."/>
            <person name="Zhang H."/>
            <person name="Zhang X."/>
            <person name="Huang J."/>
            <person name="Zhang X."/>
            <person name="Sun H."/>
            <person name="Wang H."/>
        </authorList>
    </citation>
    <scope>NUCLEOTIDE SEQUENCE [LARGE SCALE GENOMIC DNA]</scope>
    <source>
        <strain evidence="3">TB1705</strain>
        <tissue evidence="3">Leaf</tissue>
    </source>
</reference>
<keyword evidence="1" id="KW-0472">Membrane</keyword>
<dbReference type="OrthoDB" id="1936886at2759"/>
<comment type="caution">
    <text evidence="3">The sequence shown here is derived from an EMBL/GenBank/DDBJ whole genome shotgun (WGS) entry which is preliminary data.</text>
</comment>
<accession>A0A7J7LV76</accession>
<evidence type="ECO:0000313" key="3">
    <source>
        <dbReference type="EMBL" id="KAF6146474.1"/>
    </source>
</evidence>
<organism evidence="3 4">
    <name type="scientific">Kingdonia uniflora</name>
    <dbReference type="NCBI Taxonomy" id="39325"/>
    <lineage>
        <taxon>Eukaryota</taxon>
        <taxon>Viridiplantae</taxon>
        <taxon>Streptophyta</taxon>
        <taxon>Embryophyta</taxon>
        <taxon>Tracheophyta</taxon>
        <taxon>Spermatophyta</taxon>
        <taxon>Magnoliopsida</taxon>
        <taxon>Ranunculales</taxon>
        <taxon>Circaeasteraceae</taxon>
        <taxon>Kingdonia</taxon>
    </lineage>
</organism>
<evidence type="ECO:0000259" key="2">
    <source>
        <dbReference type="PROSITE" id="PS50927"/>
    </source>
</evidence>
<dbReference type="InterPro" id="IPR003609">
    <property type="entry name" value="Pan_app"/>
</dbReference>
<name>A0A7J7LV76_9MAGN</name>
<feature type="transmembrane region" description="Helical" evidence="1">
    <location>
        <begin position="327"/>
        <end position="349"/>
    </location>
</feature>
<evidence type="ECO:0000313" key="4">
    <source>
        <dbReference type="Proteomes" id="UP000541444"/>
    </source>
</evidence>
<dbReference type="InterPro" id="IPR001480">
    <property type="entry name" value="Bulb-type_lectin_dom"/>
</dbReference>